<dbReference type="InterPro" id="IPR001296">
    <property type="entry name" value="Glyco_trans_1"/>
</dbReference>
<dbReference type="HOGENOM" id="CLU_370368_0_0_0"/>
<reference evidence="2 3" key="1">
    <citation type="journal article" date="2012" name="Genome Biol. Evol.">
        <title>Genome Sequence of the Mesophilic Thermotogales Bacterium Mesotoga prima MesG1.Ag.4.2 Reveals the Largest Thermotogales Genome To Date.</title>
        <authorList>
            <person name="Zhaxybayeva O."/>
            <person name="Swithers K.S."/>
            <person name="Foght J."/>
            <person name="Green A.G."/>
            <person name="Bruce D."/>
            <person name="Detter C."/>
            <person name="Han S."/>
            <person name="Teshima H."/>
            <person name="Han J."/>
            <person name="Woyke T."/>
            <person name="Pitluck S."/>
            <person name="Nolan M."/>
            <person name="Ivanova N."/>
            <person name="Pati A."/>
            <person name="Land M.L."/>
            <person name="Dlutek M."/>
            <person name="Doolittle W.F."/>
            <person name="Noll K.M."/>
            <person name="Nesbo C.L."/>
        </authorList>
    </citation>
    <scope>NUCLEOTIDE SEQUENCE [LARGE SCALE GENOMIC DNA]</scope>
    <source>
        <strain evidence="3">mesG1.Ag.4.2</strain>
    </source>
</reference>
<evidence type="ECO:0000313" key="3">
    <source>
        <dbReference type="Proteomes" id="UP000002881"/>
    </source>
</evidence>
<dbReference type="CDD" id="cd03801">
    <property type="entry name" value="GT4_PimA-like"/>
    <property type="match status" value="1"/>
</dbReference>
<dbReference type="GO" id="GO:0016757">
    <property type="term" value="F:glycosyltransferase activity"/>
    <property type="evidence" value="ECO:0007669"/>
    <property type="project" value="InterPro"/>
</dbReference>
<dbReference type="Pfam" id="PF00534">
    <property type="entry name" value="Glycos_transf_1"/>
    <property type="match status" value="1"/>
</dbReference>
<dbReference type="Gene3D" id="3.40.50.2000">
    <property type="entry name" value="Glycogen Phosphorylase B"/>
    <property type="match status" value="1"/>
</dbReference>
<protein>
    <submittedName>
        <fullName evidence="2">Glycosyltransferase</fullName>
    </submittedName>
</protein>
<dbReference type="eggNOG" id="COG0438">
    <property type="taxonomic scope" value="Bacteria"/>
</dbReference>
<keyword evidence="3" id="KW-1185">Reference proteome</keyword>
<organism evidence="2 3">
    <name type="scientific">Mesotoga prima MesG1.Ag.4.2</name>
    <dbReference type="NCBI Taxonomy" id="660470"/>
    <lineage>
        <taxon>Bacteria</taxon>
        <taxon>Thermotogati</taxon>
        <taxon>Thermotogota</taxon>
        <taxon>Thermotogae</taxon>
        <taxon>Kosmotogales</taxon>
        <taxon>Kosmotogaceae</taxon>
        <taxon>Mesotoga</taxon>
    </lineage>
</organism>
<feature type="domain" description="Glycosyl transferase family 1" evidence="1">
    <location>
        <begin position="477"/>
        <end position="650"/>
    </location>
</feature>
<dbReference type="PANTHER" id="PTHR12526">
    <property type="entry name" value="GLYCOSYLTRANSFERASE"/>
    <property type="match status" value="1"/>
</dbReference>
<proteinExistence type="predicted"/>
<dbReference type="KEGG" id="mpg:Theba_1002"/>
<dbReference type="RefSeq" id="WP_014730718.1">
    <property type="nucleotide sequence ID" value="NC_017934.1"/>
</dbReference>
<dbReference type="GeneID" id="87106833"/>
<evidence type="ECO:0000313" key="2">
    <source>
        <dbReference type="EMBL" id="AFK06707.1"/>
    </source>
</evidence>
<dbReference type="SUPFAM" id="SSF53756">
    <property type="entry name" value="UDP-Glycosyltransferase/glycogen phosphorylase"/>
    <property type="match status" value="1"/>
</dbReference>
<dbReference type="STRING" id="660470.Theba_1002"/>
<name>I2F454_9BACT</name>
<gene>
    <name evidence="2" type="ORF">Theba_1002</name>
</gene>
<sequence>MPSKTPERVRDGVVINDDFSASQHLISQLNEPKKLEKLSLHQSNLVRILSAIRMGEVLSYEALETKLREWENDILLSTSLFRGVQRSGRKLAFRDLLTVIGKSEEIDSLLSRVIRYDSSDLVAAKKHASVLLESAVLDGRDGFDPEALLDLWKENERVRSLLLLLSGEKRPLIREMIGKSLGDDLSLHLGIILKAVRYGINLPDNHPALTAGPCLKKIYSLLIDLRDQIRVNSVLVQFSFYGDPLKTGKGSSGGMGTFLRTLGNELTQNLPGVVTIVPLEMREISRMDRLWRTEREHHFLIYVPFLGYEKMIMNNFLEERTTLISNVTDILSIAGISPEQFHMRFSDFASQAMLDLSKKTGIRSFFTVTPDPQWRFVDQKGSLIKLDAVDAVRETSKVEVSWKMLRDCDGLFGIGSEESRNQLLAYYPPLLDESISKKLTMMPEGISLRNECPIFVNGPLYSMLFEKDKEFYLERSFRNNPLLLTVGRLDPAKGQVKLLTAWGNSGLWNSFNLVIVGGDLDHPNRIEANELEEIRKYVRQNKELHGRFCHLPAMNNDEIRCLENSISRVKATPWPPTYVAPSFKEEFGIAILEAMAAGFVAIAPKRGGVKSYIRDGYNGFLIDTTDEVSIEKELRRLLIDVRPSARRMKMIAENGSKTIYRRYSISVVAKQFSSYYSS</sequence>
<keyword evidence="2" id="KW-0808">Transferase</keyword>
<dbReference type="Proteomes" id="UP000002881">
    <property type="component" value="Chromosome"/>
</dbReference>
<dbReference type="EMBL" id="CP003532">
    <property type="protein sequence ID" value="AFK06707.1"/>
    <property type="molecule type" value="Genomic_DNA"/>
</dbReference>
<dbReference type="AlphaFoldDB" id="I2F454"/>
<accession>I2F454</accession>
<evidence type="ECO:0000259" key="1">
    <source>
        <dbReference type="Pfam" id="PF00534"/>
    </source>
</evidence>